<keyword evidence="3" id="KW-0418">Kinase</keyword>
<keyword evidence="2" id="KW-0547">Nucleotide-binding</keyword>
<dbReference type="Pfam" id="PF00069">
    <property type="entry name" value="Pkinase"/>
    <property type="match status" value="1"/>
</dbReference>
<keyword evidence="1" id="KW-0808">Transferase</keyword>
<dbReference type="Gene3D" id="1.10.510.10">
    <property type="entry name" value="Transferase(Phosphotransferase) domain 1"/>
    <property type="match status" value="1"/>
</dbReference>
<dbReference type="GO" id="GO:0016020">
    <property type="term" value="C:membrane"/>
    <property type="evidence" value="ECO:0007669"/>
    <property type="project" value="TreeGrafter"/>
</dbReference>
<dbReference type="InterPro" id="IPR000719">
    <property type="entry name" value="Prot_kinase_dom"/>
</dbReference>
<dbReference type="FunFam" id="1.10.510.10:FF:002519">
    <property type="match status" value="1"/>
</dbReference>
<gene>
    <name evidence="6" type="ORF">PDE001_LOCUS1329</name>
</gene>
<dbReference type="InterPro" id="IPR011009">
    <property type="entry name" value="Kinase-like_dom_sf"/>
</dbReference>
<proteinExistence type="predicted"/>
<dbReference type="GO" id="GO:0000045">
    <property type="term" value="P:autophagosome assembly"/>
    <property type="evidence" value="ECO:0007669"/>
    <property type="project" value="TreeGrafter"/>
</dbReference>
<comment type="caution">
    <text evidence="6">The sequence shown here is derived from an EMBL/GenBank/DDBJ whole genome shotgun (WGS) entry which is preliminary data.</text>
</comment>
<dbReference type="PROSITE" id="PS50011">
    <property type="entry name" value="PROTEIN_KINASE_DOM"/>
    <property type="match status" value="1"/>
</dbReference>
<protein>
    <recommendedName>
        <fullName evidence="5">Protein kinase domain-containing protein</fullName>
    </recommendedName>
</protein>
<dbReference type="GO" id="GO:0010506">
    <property type="term" value="P:regulation of autophagy"/>
    <property type="evidence" value="ECO:0007669"/>
    <property type="project" value="InterPro"/>
</dbReference>
<evidence type="ECO:0000256" key="4">
    <source>
        <dbReference type="ARBA" id="ARBA00022840"/>
    </source>
</evidence>
<keyword evidence="7" id="KW-1185">Reference proteome</keyword>
<dbReference type="GO" id="GO:0005829">
    <property type="term" value="C:cytosol"/>
    <property type="evidence" value="ECO:0007669"/>
    <property type="project" value="TreeGrafter"/>
</dbReference>
<dbReference type="PANTHER" id="PTHR24348:SF22">
    <property type="entry name" value="NON-SPECIFIC SERINE_THREONINE PROTEIN KINASE"/>
    <property type="match status" value="1"/>
</dbReference>
<evidence type="ECO:0000256" key="2">
    <source>
        <dbReference type="ARBA" id="ARBA00022741"/>
    </source>
</evidence>
<dbReference type="SUPFAM" id="SSF56112">
    <property type="entry name" value="Protein kinase-like (PK-like)"/>
    <property type="match status" value="1"/>
</dbReference>
<dbReference type="AlphaFoldDB" id="A0AAV0T5Z1"/>
<reference evidence="6" key="1">
    <citation type="submission" date="2022-12" db="EMBL/GenBank/DDBJ databases">
        <authorList>
            <person name="Webb A."/>
        </authorList>
    </citation>
    <scope>NUCLEOTIDE SEQUENCE</scope>
    <source>
        <strain evidence="6">Pd1</strain>
    </source>
</reference>
<evidence type="ECO:0000256" key="1">
    <source>
        <dbReference type="ARBA" id="ARBA00022679"/>
    </source>
</evidence>
<dbReference type="Proteomes" id="UP001162029">
    <property type="component" value="Unassembled WGS sequence"/>
</dbReference>
<dbReference type="GO" id="GO:0004674">
    <property type="term" value="F:protein serine/threonine kinase activity"/>
    <property type="evidence" value="ECO:0007669"/>
    <property type="project" value="InterPro"/>
</dbReference>
<dbReference type="EMBL" id="CANTFM010000225">
    <property type="protein sequence ID" value="CAI5715471.1"/>
    <property type="molecule type" value="Genomic_DNA"/>
</dbReference>
<evidence type="ECO:0000256" key="3">
    <source>
        <dbReference type="ARBA" id="ARBA00022777"/>
    </source>
</evidence>
<keyword evidence="4" id="KW-0067">ATP-binding</keyword>
<organism evidence="6 7">
    <name type="scientific">Peronospora destructor</name>
    <dbReference type="NCBI Taxonomy" id="86335"/>
    <lineage>
        <taxon>Eukaryota</taxon>
        <taxon>Sar</taxon>
        <taxon>Stramenopiles</taxon>
        <taxon>Oomycota</taxon>
        <taxon>Peronosporomycetes</taxon>
        <taxon>Peronosporales</taxon>
        <taxon>Peronosporaceae</taxon>
        <taxon>Peronospora</taxon>
    </lineage>
</organism>
<dbReference type="GO" id="GO:0005524">
    <property type="term" value="F:ATP binding"/>
    <property type="evidence" value="ECO:0007669"/>
    <property type="project" value="UniProtKB-KW"/>
</dbReference>
<dbReference type="InterPro" id="IPR045269">
    <property type="entry name" value="Atg1-like"/>
</dbReference>
<evidence type="ECO:0000259" key="5">
    <source>
        <dbReference type="PROSITE" id="PS50011"/>
    </source>
</evidence>
<evidence type="ECO:0000313" key="7">
    <source>
        <dbReference type="Proteomes" id="UP001162029"/>
    </source>
</evidence>
<evidence type="ECO:0000313" key="6">
    <source>
        <dbReference type="EMBL" id="CAI5715471.1"/>
    </source>
</evidence>
<dbReference type="PANTHER" id="PTHR24348">
    <property type="entry name" value="SERINE/THREONINE-PROTEIN KINASE UNC-51-RELATED"/>
    <property type="match status" value="1"/>
</dbReference>
<accession>A0AAV0T5Z1</accession>
<dbReference type="GO" id="GO:0005776">
    <property type="term" value="C:autophagosome"/>
    <property type="evidence" value="ECO:0007669"/>
    <property type="project" value="TreeGrafter"/>
</dbReference>
<dbReference type="GO" id="GO:0000407">
    <property type="term" value="C:phagophore assembly site"/>
    <property type="evidence" value="ECO:0007669"/>
    <property type="project" value="TreeGrafter"/>
</dbReference>
<name>A0AAV0T5Z1_9STRA</name>
<sequence>MDVWFVTTQYPKYGNHPPYETVHHPAVSSVTRPYTMHVPSLYLAWDSKLGVIALRRRERQLAVSRCGFVLAGVYFRIDQATALQLPVALKTMDRAQVLLQRDDVESEIRVMSQLQMGGIDAPLANKYMIRWEYASDVYNQYLVTEYVANGSLQAYAYRQVHHLMLRHLQEFAQTYKAAPSKLECISYVYRGSGHEWMIKGLEIFQGIVRALTYLHAQNVAHLDLDVYNVAVDGQVCPRIIDLGSSQLMDNRGMVGAGYVGIKCKPVFVSPEVRAHQRMAPPRPGFNGAAADMWAVGVILVQCIVWGFRGGPTYLVSNTNWRKEMFSHIDATCNHKACHLCVNFISIPPLIGAIIKQLLHVDPKQRPSAYEVAIALQENRQAQLFPVHPRMQG</sequence>
<feature type="domain" description="Protein kinase" evidence="5">
    <location>
        <begin position="55"/>
        <end position="390"/>
    </location>
</feature>
<dbReference type="SMART" id="SM00220">
    <property type="entry name" value="S_TKc"/>
    <property type="match status" value="1"/>
</dbReference>